<dbReference type="EMBL" id="NAJO01000017">
    <property type="protein sequence ID" value="OQO06103.1"/>
    <property type="molecule type" value="Genomic_DNA"/>
</dbReference>
<dbReference type="InParanoid" id="A0A1V8T3V9"/>
<dbReference type="Gene3D" id="3.40.50.1820">
    <property type="entry name" value="alpha/beta hydrolase"/>
    <property type="match status" value="1"/>
</dbReference>
<organism evidence="2 3">
    <name type="scientific">Cryoendolithus antarcticus</name>
    <dbReference type="NCBI Taxonomy" id="1507870"/>
    <lineage>
        <taxon>Eukaryota</taxon>
        <taxon>Fungi</taxon>
        <taxon>Dikarya</taxon>
        <taxon>Ascomycota</taxon>
        <taxon>Pezizomycotina</taxon>
        <taxon>Dothideomycetes</taxon>
        <taxon>Dothideomycetidae</taxon>
        <taxon>Cladosporiales</taxon>
        <taxon>Cladosporiaceae</taxon>
        <taxon>Cryoendolithus</taxon>
    </lineage>
</organism>
<evidence type="ECO:0000256" key="1">
    <source>
        <dbReference type="SAM" id="Phobius"/>
    </source>
</evidence>
<dbReference type="OrthoDB" id="6431331at2759"/>
<dbReference type="PANTHER" id="PTHR37471">
    <property type="entry name" value="UNNAMED PRODUCT"/>
    <property type="match status" value="1"/>
</dbReference>
<gene>
    <name evidence="2" type="ORF">B0A48_08691</name>
</gene>
<protein>
    <recommendedName>
        <fullName evidence="4">AB hydrolase-1 domain-containing protein</fullName>
    </recommendedName>
</protein>
<dbReference type="STRING" id="1507870.A0A1V8T3V9"/>
<dbReference type="AlphaFoldDB" id="A0A1V8T3V9"/>
<comment type="caution">
    <text evidence="2">The sequence shown here is derived from an EMBL/GenBank/DDBJ whole genome shotgun (WGS) entry which is preliminary data.</text>
</comment>
<dbReference type="Proteomes" id="UP000192596">
    <property type="component" value="Unassembled WGS sequence"/>
</dbReference>
<dbReference type="SUPFAM" id="SSF53474">
    <property type="entry name" value="alpha/beta-Hydrolases"/>
    <property type="match status" value="1"/>
</dbReference>
<evidence type="ECO:0000313" key="2">
    <source>
        <dbReference type="EMBL" id="OQO06103.1"/>
    </source>
</evidence>
<evidence type="ECO:0000313" key="3">
    <source>
        <dbReference type="Proteomes" id="UP000192596"/>
    </source>
</evidence>
<keyword evidence="1" id="KW-1133">Transmembrane helix</keyword>
<accession>A0A1V8T3V9</accession>
<name>A0A1V8T3V9_9PEZI</name>
<dbReference type="PANTHER" id="PTHR37471:SF1">
    <property type="entry name" value="AB HYDROLASE-1 DOMAIN-CONTAINING PROTEIN"/>
    <property type="match status" value="1"/>
</dbReference>
<feature type="transmembrane region" description="Helical" evidence="1">
    <location>
        <begin position="183"/>
        <end position="200"/>
    </location>
</feature>
<dbReference type="InterPro" id="IPR029058">
    <property type="entry name" value="AB_hydrolase_fold"/>
</dbReference>
<keyword evidence="1" id="KW-0472">Membrane</keyword>
<keyword evidence="3" id="KW-1185">Reference proteome</keyword>
<keyword evidence="1" id="KW-0812">Transmembrane</keyword>
<sequence length="520" mass="59643">MLKDTVASLIFIRTTILLLQSIGPSCLAWTLWNAWRFYTGSHDRVPILWRVHHAYISAEAAVYVFFIWYRRYLQRQAVHPPLRSRTDREALFHKVCGEIDNIESFLSGWFRGAKIEEIGREELRRFLDWAFWEGRATDGDAQELNGYVYQVEAMLDHPLADGSGPARSLRLTIDPINMQPRCLLWYGLMILIDTIAALRLRSHGFVHYRTGLDGPWVLPPRPAILYASHVSPVKDLSYWCRPHTSKTRPPVVFLHGIGIGLLPHVNFLRELDRQFPVESSDKYSDGQVGLLALEILPISSRLTSPILGRAQFLSQITTVINAHGYDKFVLVAHSYGSVLGTHMLYDEALSSRITSSLLIDPVTINLHLPDVAYNFTVRQPSKASEWQLWWFASQDPSISHVLGRHFFWYENCLWRDRLEELVRRGLRVTVSLARKDLIVDTTGVARCLLAEEMIDRSRILGAETQQSPSTQTCASWKDRPWRGQGLDILWWDDLDHAQVFDEPETVARLAEVVIAYCQSI</sequence>
<evidence type="ECO:0008006" key="4">
    <source>
        <dbReference type="Google" id="ProtNLM"/>
    </source>
</evidence>
<proteinExistence type="predicted"/>
<feature type="transmembrane region" description="Helical" evidence="1">
    <location>
        <begin position="52"/>
        <end position="69"/>
    </location>
</feature>
<reference evidence="3" key="1">
    <citation type="submission" date="2017-03" db="EMBL/GenBank/DDBJ databases">
        <title>Genomes of endolithic fungi from Antarctica.</title>
        <authorList>
            <person name="Coleine C."/>
            <person name="Masonjones S."/>
            <person name="Stajich J.E."/>
        </authorList>
    </citation>
    <scope>NUCLEOTIDE SEQUENCE [LARGE SCALE GENOMIC DNA]</scope>
    <source>
        <strain evidence="3">CCFEE 5527</strain>
    </source>
</reference>